<protein>
    <submittedName>
        <fullName evidence="2">PD-(D/E)XK nuclease family protein</fullName>
    </submittedName>
</protein>
<dbReference type="InterPro" id="IPR011604">
    <property type="entry name" value="PDDEXK-like_dom_sf"/>
</dbReference>
<dbReference type="SUPFAM" id="SSF52540">
    <property type="entry name" value="P-loop containing nucleoside triphosphate hydrolases"/>
    <property type="match status" value="1"/>
</dbReference>
<feature type="domain" description="PD-(D/E)XK endonuclease-like" evidence="1">
    <location>
        <begin position="663"/>
        <end position="968"/>
    </location>
</feature>
<dbReference type="InterPro" id="IPR038726">
    <property type="entry name" value="PDDEXK_AddAB-type"/>
</dbReference>
<dbReference type="Gene3D" id="3.90.320.10">
    <property type="match status" value="1"/>
</dbReference>
<accession>A0ABU3TRA0</accession>
<comment type="caution">
    <text evidence="2">The sequence shown here is derived from an EMBL/GenBank/DDBJ whole genome shotgun (WGS) entry which is preliminary data.</text>
</comment>
<dbReference type="InterPro" id="IPR027417">
    <property type="entry name" value="P-loop_NTPase"/>
</dbReference>
<evidence type="ECO:0000313" key="2">
    <source>
        <dbReference type="EMBL" id="MDU0808400.1"/>
    </source>
</evidence>
<dbReference type="Proteomes" id="UP001249959">
    <property type="component" value="Unassembled WGS sequence"/>
</dbReference>
<gene>
    <name evidence="2" type="ORF">PQG45_05055</name>
</gene>
<evidence type="ECO:0000313" key="3">
    <source>
        <dbReference type="Proteomes" id="UP001249959"/>
    </source>
</evidence>
<name>A0ABU3TRA0_9BACT</name>
<sequence>MKTFLRKTAEHLWAQHSIEEMQEIAVVMPSQRGVLYLKKELAYLSDRAFLAPDFMTIEEFALKMTDSTLIDPIELLFEAYNCFKEVDPLVDFDRFMGWGQMMLKDFDTLDMYLVEPYQIFSFLSEVKSLERWGAEYGEQDTGKYITQHTQAYFKLYDHLLEVYGRLQARLKDRRLAYRGMAYRDLAARLASNGTLAKHYKKIYFVGFNALSKGEEEIIRFLLKQDLAETLWDADEYYVNNSFHRAGNWLRNYSNAGSNTYLAKAEFNWMEQHFATDAKEVEVLGVANPSAQVFVAMELIRTWQEQHGAEEQVALVLGDESLLDQVLLFVGEFKERLNITMGYSLKKTPAFSFVTLLSEIHKRADQTRIPVAMFKHLMQHAIMQYYIDGRSKGASKNLNRDWQALAGPTDLYVSIEAIRGLKTLPVLADLFQSGSFPAILKQTSVAFEQILKEMPRQDWGADAQAMTQARRVLDNLSDVIEQVDEVSIKIGFKLLLNLIQQQKLTFEVAEQKNRTLHVMGLLETRTLDFDRVIVLSLNEGSLPGTRKRESLIPLDIAQMNTFDLPTFTQADAVTSYHFHRLLQRPKQIELIYVQPSEKSSVKEMSRFVKQLRLDWVKQNPALTWTEPHVRFDLVEQVPTYDMHRIEKTDAVIDLLKAKLESRGLSPSAMAQFANCSLQYYYSYVLDLRKEKQNEDELGADVFGTWVHKVLENVDKTILDSHHGWVDQADAEARIAELDVLLDQAMEQIQLREGVFEMEKGFNYVLKEVAKTLLSSYYHLEPQWNSARVQLLGTELDLSTMVPVTHEGHGFSVKIKGRVDRLDRVGGVYRIIDYKTGKVETKDLTIGVPGLMSELVSEDLKGKLLQLWLYKFLLAQVVEQQSNPLFAGLHWKTLSIEPGIISFRNLGAGVLTVPKLGLWFSEGQNMEGFMADSRQVVQAWVDKILDRTKSFEKTTDVESCQFCDFKVICHREI</sequence>
<proteinExistence type="predicted"/>
<dbReference type="InterPro" id="IPR011335">
    <property type="entry name" value="Restrct_endonuc-II-like"/>
</dbReference>
<keyword evidence="3" id="KW-1185">Reference proteome</keyword>
<dbReference type="Pfam" id="PF12705">
    <property type="entry name" value="PDDEXK_1"/>
    <property type="match status" value="1"/>
</dbReference>
<dbReference type="SUPFAM" id="SSF52980">
    <property type="entry name" value="Restriction endonuclease-like"/>
    <property type="match status" value="1"/>
</dbReference>
<reference evidence="2 3" key="1">
    <citation type="submission" date="2023-09" db="EMBL/GenBank/DDBJ databases">
        <title>Aquirufa genomes.</title>
        <authorList>
            <person name="Pitt A."/>
        </authorList>
    </citation>
    <scope>NUCLEOTIDE SEQUENCE [LARGE SCALE GENOMIC DNA]</scope>
    <source>
        <strain evidence="2 3">LEOWEIH-7C</strain>
    </source>
</reference>
<dbReference type="RefSeq" id="WP_315575229.1">
    <property type="nucleotide sequence ID" value="NZ_JARDXH010000002.1"/>
</dbReference>
<dbReference type="EMBL" id="JAVNWW010000001">
    <property type="protein sequence ID" value="MDU0808400.1"/>
    <property type="molecule type" value="Genomic_DNA"/>
</dbReference>
<organism evidence="2 3">
    <name type="scientific">Aquirufa regiilacus</name>
    <dbReference type="NCBI Taxonomy" id="3024868"/>
    <lineage>
        <taxon>Bacteria</taxon>
        <taxon>Pseudomonadati</taxon>
        <taxon>Bacteroidota</taxon>
        <taxon>Cytophagia</taxon>
        <taxon>Cytophagales</taxon>
        <taxon>Flectobacillaceae</taxon>
        <taxon>Aquirufa</taxon>
    </lineage>
</organism>
<evidence type="ECO:0000259" key="1">
    <source>
        <dbReference type="Pfam" id="PF12705"/>
    </source>
</evidence>